<organism evidence="2 3">
    <name type="scientific">Plutella xylostella</name>
    <name type="common">Diamondback moth</name>
    <name type="synonym">Plutella maculipennis</name>
    <dbReference type="NCBI Taxonomy" id="51655"/>
    <lineage>
        <taxon>Eukaryota</taxon>
        <taxon>Metazoa</taxon>
        <taxon>Ecdysozoa</taxon>
        <taxon>Arthropoda</taxon>
        <taxon>Hexapoda</taxon>
        <taxon>Insecta</taxon>
        <taxon>Pterygota</taxon>
        <taxon>Neoptera</taxon>
        <taxon>Endopterygota</taxon>
        <taxon>Lepidoptera</taxon>
        <taxon>Glossata</taxon>
        <taxon>Ditrysia</taxon>
        <taxon>Yponomeutoidea</taxon>
        <taxon>Plutellidae</taxon>
        <taxon>Plutella</taxon>
    </lineage>
</organism>
<reference evidence="2 3" key="1">
    <citation type="submission" date="2021-06" db="EMBL/GenBank/DDBJ databases">
        <title>A haploid diamondback moth (Plutella xylostella L.) genome assembly resolves 31 chromosomes and identifies a diamide resistance mutation.</title>
        <authorList>
            <person name="Ward C.M."/>
            <person name="Perry K.D."/>
            <person name="Baker G."/>
            <person name="Powis K."/>
            <person name="Heckel D.G."/>
            <person name="Baxter S.W."/>
        </authorList>
    </citation>
    <scope>NUCLEOTIDE SEQUENCE [LARGE SCALE GENOMIC DNA]</scope>
    <source>
        <strain evidence="2 3">LV</strain>
        <tissue evidence="2">Single pupa</tissue>
    </source>
</reference>
<accession>A0ABQ7Q9R5</accession>
<gene>
    <name evidence="2" type="ORF">JYU34_013428</name>
</gene>
<evidence type="ECO:0000313" key="2">
    <source>
        <dbReference type="EMBL" id="KAG7301978.1"/>
    </source>
</evidence>
<feature type="region of interest" description="Disordered" evidence="1">
    <location>
        <begin position="37"/>
        <end position="59"/>
    </location>
</feature>
<evidence type="ECO:0000313" key="3">
    <source>
        <dbReference type="Proteomes" id="UP000823941"/>
    </source>
</evidence>
<proteinExistence type="predicted"/>
<keyword evidence="3" id="KW-1185">Reference proteome</keyword>
<feature type="compositionally biased region" description="Polar residues" evidence="1">
    <location>
        <begin position="37"/>
        <end position="48"/>
    </location>
</feature>
<dbReference type="EMBL" id="JAHIBW010000018">
    <property type="protein sequence ID" value="KAG7301978.1"/>
    <property type="molecule type" value="Genomic_DNA"/>
</dbReference>
<comment type="caution">
    <text evidence="2">The sequence shown here is derived from an EMBL/GenBank/DDBJ whole genome shotgun (WGS) entry which is preliminary data.</text>
</comment>
<name>A0ABQ7Q9R5_PLUXY</name>
<protein>
    <submittedName>
        <fullName evidence="2">Uncharacterized protein</fullName>
    </submittedName>
</protein>
<sequence>MESSAAHPLFIAPWASAIDLNYTLFCSNGPPQPSLVSISRPHSSTTLVGTRRPEASSSGPDRFARNLYCSIAEYAAFYRSDEHAELRC</sequence>
<evidence type="ECO:0000256" key="1">
    <source>
        <dbReference type="SAM" id="MobiDB-lite"/>
    </source>
</evidence>
<dbReference type="Proteomes" id="UP000823941">
    <property type="component" value="Chromosome 18"/>
</dbReference>